<dbReference type="AlphaFoldDB" id="A0A7U2FGU6"/>
<name>A0A7U2FGU6_PHANO</name>
<proteinExistence type="predicted"/>
<evidence type="ECO:0000313" key="2">
    <source>
        <dbReference type="Proteomes" id="UP000663193"/>
    </source>
</evidence>
<keyword evidence="2" id="KW-1185">Reference proteome</keyword>
<sequence>MGRMPLFAENEGTTTGSMYTEYFSSEGLQLIQQSLAELGLIPRKAGFRLTMVLDDDIMYSQTEEVLKAMRLSYEKSTQAGMHFRVYGYPASDGAPIVRIDRYYRLHAELWQDFAGSQRCRKDHPAEYPSDDDAPDQASWLNRSANEMERRGHSMDELPEYEMKMEWISLLRDRAY</sequence>
<evidence type="ECO:0000313" key="1">
    <source>
        <dbReference type="EMBL" id="QRD02606.1"/>
    </source>
</evidence>
<accession>A0A7U2FGU6</accession>
<gene>
    <name evidence="1" type="ORF">JI435_441090</name>
</gene>
<reference evidence="2" key="1">
    <citation type="journal article" date="2021" name="BMC Genomics">
        <title>Chromosome-level genome assembly and manually-curated proteome of model necrotroph Parastagonospora nodorum Sn15 reveals a genome-wide trove of candidate effector homologs, and redundancy of virulence-related functions within an accessory chromosome.</title>
        <authorList>
            <person name="Bertazzoni S."/>
            <person name="Jones D.A.B."/>
            <person name="Phan H.T."/>
            <person name="Tan K.-C."/>
            <person name="Hane J.K."/>
        </authorList>
    </citation>
    <scope>NUCLEOTIDE SEQUENCE [LARGE SCALE GENOMIC DNA]</scope>
    <source>
        <strain evidence="2">SN15 / ATCC MYA-4574 / FGSC 10173)</strain>
    </source>
</reference>
<protein>
    <submittedName>
        <fullName evidence="1">Uncharacterized protein</fullName>
    </submittedName>
</protein>
<dbReference type="Proteomes" id="UP000663193">
    <property type="component" value="Chromosome 14"/>
</dbReference>
<dbReference type="EMBL" id="CP069036">
    <property type="protein sequence ID" value="QRD02606.1"/>
    <property type="molecule type" value="Genomic_DNA"/>
</dbReference>
<dbReference type="VEuPathDB" id="FungiDB:JI435_441090"/>
<organism evidence="1 2">
    <name type="scientific">Phaeosphaeria nodorum (strain SN15 / ATCC MYA-4574 / FGSC 10173)</name>
    <name type="common">Glume blotch fungus</name>
    <name type="synonym">Parastagonospora nodorum</name>
    <dbReference type="NCBI Taxonomy" id="321614"/>
    <lineage>
        <taxon>Eukaryota</taxon>
        <taxon>Fungi</taxon>
        <taxon>Dikarya</taxon>
        <taxon>Ascomycota</taxon>
        <taxon>Pezizomycotina</taxon>
        <taxon>Dothideomycetes</taxon>
        <taxon>Pleosporomycetidae</taxon>
        <taxon>Pleosporales</taxon>
        <taxon>Pleosporineae</taxon>
        <taxon>Phaeosphaeriaceae</taxon>
        <taxon>Parastagonospora</taxon>
    </lineage>
</organism>